<dbReference type="PANTHER" id="PTHR30055">
    <property type="entry name" value="HTH-TYPE TRANSCRIPTIONAL REGULATOR RUTR"/>
    <property type="match status" value="1"/>
</dbReference>
<evidence type="ECO:0000256" key="5">
    <source>
        <dbReference type="SAM" id="MobiDB-lite"/>
    </source>
</evidence>
<sequence>MAGVDDAAGAEQETGRARRVRVGRPPLTERRKETARLDIARAAVELFAERGVEGVSASDIAESVSISTRTLWRYFPSKEECVAPLLALGVQRLAKQLREWPTDKPLLEALQRGDWLEAEGPDTARLVLDLMRLTRTEPGLQTVWMRQTFAAQPAVAEVLAGRAGRERPAMEDNVQAGMLLAAIHVAVRDFAWRQPGEADGGSTLADALRSALAVAVRGLPL</sequence>
<dbReference type="PANTHER" id="PTHR30055:SF238">
    <property type="entry name" value="MYCOFACTOCIN BIOSYNTHESIS TRANSCRIPTIONAL REGULATOR MFTR-RELATED"/>
    <property type="match status" value="1"/>
</dbReference>
<dbReference type="PROSITE" id="PS50977">
    <property type="entry name" value="HTH_TETR_2"/>
    <property type="match status" value="1"/>
</dbReference>
<feature type="domain" description="HTH tetR-type" evidence="6">
    <location>
        <begin position="33"/>
        <end position="93"/>
    </location>
</feature>
<evidence type="ECO:0000256" key="4">
    <source>
        <dbReference type="PROSITE-ProRule" id="PRU00335"/>
    </source>
</evidence>
<dbReference type="Pfam" id="PF17754">
    <property type="entry name" value="TetR_C_14"/>
    <property type="match status" value="1"/>
</dbReference>
<name>A0AAU1M2L1_9ACTN</name>
<evidence type="ECO:0000256" key="1">
    <source>
        <dbReference type="ARBA" id="ARBA00023015"/>
    </source>
</evidence>
<accession>A0AAU1M2L1</accession>
<feature type="DNA-binding region" description="H-T-H motif" evidence="4">
    <location>
        <begin position="56"/>
        <end position="75"/>
    </location>
</feature>
<dbReference type="InterPro" id="IPR009057">
    <property type="entry name" value="Homeodomain-like_sf"/>
</dbReference>
<keyword evidence="1" id="KW-0805">Transcription regulation</keyword>
<dbReference type="EMBL" id="CP108169">
    <property type="protein sequence ID" value="WTQ77814.1"/>
    <property type="molecule type" value="Genomic_DNA"/>
</dbReference>
<proteinExistence type="predicted"/>
<organism evidence="7">
    <name type="scientific">Streptomyces sp. NBC_00148</name>
    <dbReference type="NCBI Taxonomy" id="2903626"/>
    <lineage>
        <taxon>Bacteria</taxon>
        <taxon>Bacillati</taxon>
        <taxon>Actinomycetota</taxon>
        <taxon>Actinomycetes</taxon>
        <taxon>Kitasatosporales</taxon>
        <taxon>Streptomycetaceae</taxon>
        <taxon>Streptomyces</taxon>
    </lineage>
</organism>
<evidence type="ECO:0000256" key="2">
    <source>
        <dbReference type="ARBA" id="ARBA00023125"/>
    </source>
</evidence>
<protein>
    <submittedName>
        <fullName evidence="7">TetR/AcrR family transcriptional regulator</fullName>
    </submittedName>
</protein>
<dbReference type="PRINTS" id="PR00455">
    <property type="entry name" value="HTHTETR"/>
</dbReference>
<keyword evidence="2 4" id="KW-0238">DNA-binding</keyword>
<dbReference type="InterPro" id="IPR050109">
    <property type="entry name" value="HTH-type_TetR-like_transc_reg"/>
</dbReference>
<dbReference type="Pfam" id="PF00440">
    <property type="entry name" value="TetR_N"/>
    <property type="match status" value="1"/>
</dbReference>
<dbReference type="InterPro" id="IPR001647">
    <property type="entry name" value="HTH_TetR"/>
</dbReference>
<keyword evidence="3" id="KW-0804">Transcription</keyword>
<dbReference type="GO" id="GO:0000976">
    <property type="term" value="F:transcription cis-regulatory region binding"/>
    <property type="evidence" value="ECO:0007669"/>
    <property type="project" value="TreeGrafter"/>
</dbReference>
<evidence type="ECO:0000259" key="6">
    <source>
        <dbReference type="PROSITE" id="PS50977"/>
    </source>
</evidence>
<dbReference type="InterPro" id="IPR041347">
    <property type="entry name" value="MftR_C"/>
</dbReference>
<dbReference type="SUPFAM" id="SSF46689">
    <property type="entry name" value="Homeodomain-like"/>
    <property type="match status" value="1"/>
</dbReference>
<evidence type="ECO:0000313" key="7">
    <source>
        <dbReference type="EMBL" id="WTQ77814.1"/>
    </source>
</evidence>
<evidence type="ECO:0000256" key="3">
    <source>
        <dbReference type="ARBA" id="ARBA00023163"/>
    </source>
</evidence>
<feature type="region of interest" description="Disordered" evidence="5">
    <location>
        <begin position="1"/>
        <end position="25"/>
    </location>
</feature>
<gene>
    <name evidence="7" type="ORF">OG222_33790</name>
</gene>
<reference evidence="7" key="1">
    <citation type="submission" date="2022-10" db="EMBL/GenBank/DDBJ databases">
        <title>The complete genomes of actinobacterial strains from the NBC collection.</title>
        <authorList>
            <person name="Joergensen T.S."/>
            <person name="Alvarez Arevalo M."/>
            <person name="Sterndorff E.B."/>
            <person name="Faurdal D."/>
            <person name="Vuksanovic O."/>
            <person name="Mourched A.-S."/>
            <person name="Charusanti P."/>
            <person name="Shaw S."/>
            <person name="Blin K."/>
            <person name="Weber T."/>
        </authorList>
    </citation>
    <scope>NUCLEOTIDE SEQUENCE</scope>
    <source>
        <strain evidence="7">NBC_00148</strain>
    </source>
</reference>
<dbReference type="GO" id="GO:0003700">
    <property type="term" value="F:DNA-binding transcription factor activity"/>
    <property type="evidence" value="ECO:0007669"/>
    <property type="project" value="TreeGrafter"/>
</dbReference>
<dbReference type="Gene3D" id="1.10.357.10">
    <property type="entry name" value="Tetracycline Repressor, domain 2"/>
    <property type="match status" value="1"/>
</dbReference>
<dbReference type="AlphaFoldDB" id="A0AAU1M2L1"/>